<reference evidence="1 2" key="1">
    <citation type="submission" date="2018-04" db="EMBL/GenBank/DDBJ databases">
        <title>Acinetobacter junii Genome sequencing and assembly.</title>
        <authorList>
            <person name="Su J."/>
            <person name="Rensing C."/>
            <person name="Mazhar H.S."/>
        </authorList>
    </citation>
    <scope>NUCLEOTIDE SEQUENCE [LARGE SCALE GENOMIC DNA]</scope>
    <source>
        <strain evidence="1 2">SC22</strain>
    </source>
</reference>
<comment type="caution">
    <text evidence="1">The sequence shown here is derived from an EMBL/GenBank/DDBJ whole genome shotgun (WGS) entry which is preliminary data.</text>
</comment>
<accession>A0A365PEZ7</accession>
<sequence length="78" mass="9246">MANWSRSNSSTQKRRLSSIVFGSYFNPKASFTKSEFHLFTTESVAFFNCLLKTWFCRHLNAHSYVNFRKKQMGIWVKI</sequence>
<evidence type="ECO:0000313" key="1">
    <source>
        <dbReference type="EMBL" id="RBA42650.1"/>
    </source>
</evidence>
<evidence type="ECO:0000313" key="2">
    <source>
        <dbReference type="Proteomes" id="UP000253688"/>
    </source>
</evidence>
<proteinExistence type="predicted"/>
<name>A0A365PEZ7_ACIJU</name>
<dbReference type="AlphaFoldDB" id="A0A365PEZ7"/>
<dbReference type="Proteomes" id="UP000253688">
    <property type="component" value="Unassembled WGS sequence"/>
</dbReference>
<protein>
    <submittedName>
        <fullName evidence="1">Uncharacterized protein</fullName>
    </submittedName>
</protein>
<dbReference type="EMBL" id="QEWH01000123">
    <property type="protein sequence ID" value="RBA42650.1"/>
    <property type="molecule type" value="Genomic_DNA"/>
</dbReference>
<gene>
    <name evidence="1" type="ORF">DC346_15675</name>
</gene>
<organism evidence="1 2">
    <name type="scientific">Acinetobacter junii</name>
    <dbReference type="NCBI Taxonomy" id="40215"/>
    <lineage>
        <taxon>Bacteria</taxon>
        <taxon>Pseudomonadati</taxon>
        <taxon>Pseudomonadota</taxon>
        <taxon>Gammaproteobacteria</taxon>
        <taxon>Moraxellales</taxon>
        <taxon>Moraxellaceae</taxon>
        <taxon>Acinetobacter</taxon>
    </lineage>
</organism>